<protein>
    <recommendedName>
        <fullName evidence="3">NERD domain-containing protein</fullName>
    </recommendedName>
</protein>
<evidence type="ECO:0008006" key="3">
    <source>
        <dbReference type="Google" id="ProtNLM"/>
    </source>
</evidence>
<dbReference type="EMBL" id="JACCHT010000001">
    <property type="protein sequence ID" value="NYT26913.1"/>
    <property type="molecule type" value="Genomic_DNA"/>
</dbReference>
<accession>A0A853EZ53</accession>
<evidence type="ECO:0000313" key="1">
    <source>
        <dbReference type="EMBL" id="NYT26913.1"/>
    </source>
</evidence>
<evidence type="ECO:0000313" key="2">
    <source>
        <dbReference type="Proteomes" id="UP000568751"/>
    </source>
</evidence>
<dbReference type="AlphaFoldDB" id="A0A853EZ53"/>
<reference evidence="1 2" key="1">
    <citation type="submission" date="2020-05" db="EMBL/GenBank/DDBJ databases">
        <title>Horizontal transmission and recombination maintain forever young bacterial symbiont genomes.</title>
        <authorList>
            <person name="Russell S.L."/>
            <person name="Pepper-Tunick E."/>
            <person name="Svedberg J."/>
            <person name="Byrne A."/>
            <person name="Ruelas Castillo J."/>
            <person name="Vollmers C."/>
            <person name="Beinart R.A."/>
            <person name="Corbett-Detig R."/>
        </authorList>
    </citation>
    <scope>NUCLEOTIDE SEQUENCE [LARGE SCALE GENOMIC DNA]</scope>
    <source>
        <strain evidence="1">455</strain>
    </source>
</reference>
<proteinExistence type="predicted"/>
<sequence length="180" mass="21320">MNELESKFNAKYSRCLSNFKTMSIDTSQPNKPPLCSDTHYKSYNFDKIVKEEYPDKHPASPDTLIIKNNKVYCVEFKNLTKIKVNKYKKNLQEKLQQGTEVLLKILDDLSIKPKNLKFIFCVVYKENKNKYTYASNIENKVSHFGLKDADKYDFYQHIYTQPVTFFRQQFIDKIDKNLPC</sequence>
<comment type="caution">
    <text evidence="1">The sequence shown here is derived from an EMBL/GenBank/DDBJ whole genome shotgun (WGS) entry which is preliminary data.</text>
</comment>
<name>A0A853EZ53_9GAMM</name>
<organism evidence="1 2">
    <name type="scientific">Candidatus Thiodubiliella endoseptemdiera</name>
    <dbReference type="NCBI Taxonomy" id="2738886"/>
    <lineage>
        <taxon>Bacteria</taxon>
        <taxon>Pseudomonadati</taxon>
        <taxon>Pseudomonadota</taxon>
        <taxon>Gammaproteobacteria</taxon>
        <taxon>Candidatus Pseudothioglobaceae</taxon>
        <taxon>Candidatus Thiodubiliella</taxon>
    </lineage>
</organism>
<dbReference type="Proteomes" id="UP000568751">
    <property type="component" value="Unassembled WGS sequence"/>
</dbReference>
<gene>
    <name evidence="1" type="ORF">H0A76_02770</name>
</gene>